<dbReference type="SUPFAM" id="SSF143517">
    <property type="entry name" value="TRCF domain-like"/>
    <property type="match status" value="1"/>
</dbReference>
<protein>
    <recommendedName>
        <fullName evidence="1">Transcription-repair-coupling factor C-terminal domain-containing protein</fullName>
    </recommendedName>
</protein>
<comment type="caution">
    <text evidence="2">The sequence shown here is derived from an EMBL/GenBank/DDBJ whole genome shotgun (WGS) entry which is preliminary data.</text>
</comment>
<dbReference type="Proteomes" id="UP000030428">
    <property type="component" value="Unassembled WGS sequence"/>
</dbReference>
<organism evidence="2 3">
    <name type="scientific">Candidatus Thiomargarita nelsonii</name>
    <dbReference type="NCBI Taxonomy" id="1003181"/>
    <lineage>
        <taxon>Bacteria</taxon>
        <taxon>Pseudomonadati</taxon>
        <taxon>Pseudomonadota</taxon>
        <taxon>Gammaproteobacteria</taxon>
        <taxon>Thiotrichales</taxon>
        <taxon>Thiotrichaceae</taxon>
        <taxon>Thiomargarita</taxon>
    </lineage>
</organism>
<gene>
    <name evidence="2" type="ORF">PN36_25620</name>
</gene>
<accession>A0A0A6P4Q1</accession>
<feature type="domain" description="Transcription-repair-coupling factor C-terminal" evidence="1">
    <location>
        <begin position="1"/>
        <end position="89"/>
    </location>
</feature>
<evidence type="ECO:0000313" key="2">
    <source>
        <dbReference type="EMBL" id="KHD05319.1"/>
    </source>
</evidence>
<reference evidence="2 3" key="1">
    <citation type="journal article" date="2016" name="Front. Microbiol.">
        <title>Single-Cell (Meta-)Genomics of a Dimorphic Candidatus Thiomargarita nelsonii Reveals Genomic Plasticity.</title>
        <authorList>
            <person name="Flood B.E."/>
            <person name="Fliss P."/>
            <person name="Jones D.S."/>
            <person name="Dick G.J."/>
            <person name="Jain S."/>
            <person name="Kaster A.K."/>
            <person name="Winkel M."/>
            <person name="Mussmann M."/>
            <person name="Bailey J."/>
        </authorList>
    </citation>
    <scope>NUCLEOTIDE SEQUENCE [LARGE SCALE GENOMIC DNA]</scope>
    <source>
        <strain evidence="2">Hydrate Ridge</strain>
    </source>
</reference>
<dbReference type="InterPro" id="IPR005118">
    <property type="entry name" value="TRCF_C"/>
</dbReference>
<dbReference type="Pfam" id="PF03461">
    <property type="entry name" value="TRCF"/>
    <property type="match status" value="1"/>
</dbReference>
<dbReference type="GO" id="GO:0006281">
    <property type="term" value="P:DNA repair"/>
    <property type="evidence" value="ECO:0007669"/>
    <property type="project" value="InterPro"/>
</dbReference>
<name>A0A0A6P4Q1_9GAMM</name>
<keyword evidence="3" id="KW-1185">Reference proteome</keyword>
<proteinExistence type="predicted"/>
<dbReference type="EMBL" id="JSZA02000142">
    <property type="protein sequence ID" value="KHD05319.1"/>
    <property type="molecule type" value="Genomic_DNA"/>
</dbReference>
<dbReference type="SMART" id="SM00982">
    <property type="entry name" value="TRCF"/>
    <property type="match status" value="1"/>
</dbReference>
<dbReference type="Gene3D" id="3.90.1150.50">
    <property type="entry name" value="Transcription-repair-coupling factor, D7 domain"/>
    <property type="match status" value="1"/>
</dbReference>
<sequence length="128" mass="14543">MPDVHTRLIMYKRIANAPSLQALDDIQVEMIDRFGLLPEQAEALIKTTELKLKATPLKIRKINFGAQGGYILFDEQGTIEPLKIVNLIQMQPSHYKLDGQNKLQLLLELPSFSERCQALETLLAQLSR</sequence>
<evidence type="ECO:0000313" key="3">
    <source>
        <dbReference type="Proteomes" id="UP000030428"/>
    </source>
</evidence>
<evidence type="ECO:0000259" key="1">
    <source>
        <dbReference type="SMART" id="SM00982"/>
    </source>
</evidence>
<dbReference type="AlphaFoldDB" id="A0A0A6P4Q1"/>
<dbReference type="InterPro" id="IPR037235">
    <property type="entry name" value="TRCF-like_C_D7"/>
</dbReference>